<dbReference type="InterPro" id="IPR008979">
    <property type="entry name" value="Galactose-bd-like_sf"/>
</dbReference>
<evidence type="ECO:0000256" key="1">
    <source>
        <dbReference type="ARBA" id="ARBA00022729"/>
    </source>
</evidence>
<keyword evidence="1 3" id="KW-0732">Signal</keyword>
<dbReference type="SUPFAM" id="SSF75005">
    <property type="entry name" value="Arabinanase/levansucrase/invertase"/>
    <property type="match status" value="2"/>
</dbReference>
<dbReference type="InterPro" id="IPR023296">
    <property type="entry name" value="Glyco_hydro_beta-prop_sf"/>
</dbReference>
<evidence type="ECO:0008006" key="6">
    <source>
        <dbReference type="Google" id="ProtNLM"/>
    </source>
</evidence>
<dbReference type="Pfam" id="PF22633">
    <property type="entry name" value="F5_F8_type_C_2"/>
    <property type="match status" value="1"/>
</dbReference>
<keyword evidence="5" id="KW-1185">Reference proteome</keyword>
<accession>A0ABR4KFP7</accession>
<dbReference type="PANTHER" id="PTHR22925:SF3">
    <property type="entry name" value="GLYCOSYL HYDROLASE FAMILY PROTEIN 43"/>
    <property type="match status" value="1"/>
</dbReference>
<dbReference type="SUPFAM" id="SSF49785">
    <property type="entry name" value="Galactose-binding domain-like"/>
    <property type="match status" value="1"/>
</dbReference>
<feature type="region of interest" description="Disordered" evidence="2">
    <location>
        <begin position="170"/>
        <end position="190"/>
    </location>
</feature>
<protein>
    <recommendedName>
        <fullName evidence="6">F5/8 type C domain-containing protein</fullName>
    </recommendedName>
</protein>
<dbReference type="Proteomes" id="UP001610446">
    <property type="component" value="Unassembled WGS sequence"/>
</dbReference>
<dbReference type="Gene3D" id="2.115.10.20">
    <property type="entry name" value="Glycosyl hydrolase domain, family 43"/>
    <property type="match status" value="2"/>
</dbReference>
<organism evidence="4 5">
    <name type="scientific">Aspergillus pseudoustus</name>
    <dbReference type="NCBI Taxonomy" id="1810923"/>
    <lineage>
        <taxon>Eukaryota</taxon>
        <taxon>Fungi</taxon>
        <taxon>Dikarya</taxon>
        <taxon>Ascomycota</taxon>
        <taxon>Pezizomycotina</taxon>
        <taxon>Eurotiomycetes</taxon>
        <taxon>Eurotiomycetidae</taxon>
        <taxon>Eurotiales</taxon>
        <taxon>Aspergillaceae</taxon>
        <taxon>Aspergillus</taxon>
        <taxon>Aspergillus subgen. Nidulantes</taxon>
    </lineage>
</organism>
<evidence type="ECO:0000256" key="2">
    <source>
        <dbReference type="SAM" id="MobiDB-lite"/>
    </source>
</evidence>
<dbReference type="PANTHER" id="PTHR22925">
    <property type="entry name" value="GLYCOSYL HYDROLASE 43 FAMILY MEMBER"/>
    <property type="match status" value="1"/>
</dbReference>
<evidence type="ECO:0000313" key="4">
    <source>
        <dbReference type="EMBL" id="KAL2851108.1"/>
    </source>
</evidence>
<dbReference type="Pfam" id="PF13287">
    <property type="entry name" value="Fn3_assoc"/>
    <property type="match status" value="1"/>
</dbReference>
<dbReference type="Gene3D" id="2.60.120.260">
    <property type="entry name" value="Galactose-binding domain-like"/>
    <property type="match status" value="1"/>
</dbReference>
<dbReference type="EMBL" id="JBFXLU010000032">
    <property type="protein sequence ID" value="KAL2851108.1"/>
    <property type="molecule type" value="Genomic_DNA"/>
</dbReference>
<gene>
    <name evidence="4" type="ORF">BJY01DRAFT_245210</name>
</gene>
<proteinExistence type="predicted"/>
<dbReference type="InterPro" id="IPR026876">
    <property type="entry name" value="Fn3_assoc_repeat"/>
</dbReference>
<reference evidence="4 5" key="1">
    <citation type="submission" date="2024-07" db="EMBL/GenBank/DDBJ databases">
        <title>Section-level genome sequencing and comparative genomics of Aspergillus sections Usti and Cavernicolus.</title>
        <authorList>
            <consortium name="Lawrence Berkeley National Laboratory"/>
            <person name="Nybo J.L."/>
            <person name="Vesth T.C."/>
            <person name="Theobald S."/>
            <person name="Frisvad J.C."/>
            <person name="Larsen T.O."/>
            <person name="Kjaerboelling I."/>
            <person name="Rothschild-Mancinelli K."/>
            <person name="Lyhne E.K."/>
            <person name="Kogle M.E."/>
            <person name="Barry K."/>
            <person name="Clum A."/>
            <person name="Na H."/>
            <person name="Ledsgaard L."/>
            <person name="Lin J."/>
            <person name="Lipzen A."/>
            <person name="Kuo A."/>
            <person name="Riley R."/>
            <person name="Mondo S."/>
            <person name="Labutti K."/>
            <person name="Haridas S."/>
            <person name="Pangalinan J."/>
            <person name="Salamov A.A."/>
            <person name="Simmons B.A."/>
            <person name="Magnuson J.K."/>
            <person name="Chen J."/>
            <person name="Drula E."/>
            <person name="Henrissat B."/>
            <person name="Wiebenga A."/>
            <person name="Lubbers R.J."/>
            <person name="Gomes A.C."/>
            <person name="Makela M.R."/>
            <person name="Stajich J."/>
            <person name="Grigoriev I.V."/>
            <person name="Mortensen U.H."/>
            <person name="De Vries R.P."/>
            <person name="Baker S.E."/>
            <person name="Andersen M.R."/>
        </authorList>
    </citation>
    <scope>NUCLEOTIDE SEQUENCE [LARGE SCALE GENOMIC DNA]</scope>
    <source>
        <strain evidence="4 5">CBS 123904</strain>
    </source>
</reference>
<sequence>MRPLAAILVAVGLTILPTISVSALPANDVALEERANKYSAIPNGQRYLDTDGNPISAYGPGFLKVDDTWYWVGQDLSSQPAGELNPGFVNLYKSKDLTNWDFVNTIVDVNTQDVYGNRPFTMSFPGRPKLLYNKPTKKYVLWIHWELQDTFSPSEVIIATADDVSGPYTVTREGHRRPGAGNNGTDAMGDRLGAPKLDYDTGAKDENDHSHPAIPAQFSYPPKISQYNPVDPKNLSLVDYLSQEDGYGLSDVDPWTFILDGFKFNTTLKARAVRMTPWDDTYYQEYKDKYDVRSESSIVRYPTEKQSPVTKVEYIINDQPEDLSKLSPPVIGPTLAESKSNETVFVNSGDAAFLIVQNRNAQIYYTTDGSAPSPGNGTSSKRYWDGTRLAINGKAGTKLTVKAISVLGSQKSSIVSQTYEIAADPLTVPVFKPIINRPSGTYQVGSGAFGWQAMRIYCPSYNTECYYTLDGADPNPPQKGDNIGLPSRDFTVWVDPKTEEAYLITTSDHIYGRVWKLTDDYTDVVPDKEFDAWVGDSLEAPALIRNGGADGEWVYMTLSQQSGWYPNQNFYTRFRDLNQGFEFPRDEYGYRDGSSILAPLQPFGDASTYKSQSSYIIDVSGRGKQLYVFVGDRYNTVSGNLGQSTYVFMPLTLDDNGKSESSNSSSGGLTATYYPDLPIDVANHRIKKTKWRLLSLGKPVKGSPSVQPTLEEAKSGTVNYNITVANDGVNFDVDAYDSVAQYYRPPATPFYWRVDLEDSYALSWIGLSFRSVSGSDAATRYLVYGSNDDTQWDLLVDNTQNGQPGFADHKLSGRYRYVKVTVTSVFDVAHGKGADWQLGVYEISVYGQ</sequence>
<feature type="signal peptide" evidence="3">
    <location>
        <begin position="1"/>
        <end position="23"/>
    </location>
</feature>
<feature type="chain" id="PRO_5047405282" description="F5/8 type C domain-containing protein" evidence="3">
    <location>
        <begin position="24"/>
        <end position="848"/>
    </location>
</feature>
<comment type="caution">
    <text evidence="4">The sequence shown here is derived from an EMBL/GenBank/DDBJ whole genome shotgun (WGS) entry which is preliminary data.</text>
</comment>
<evidence type="ECO:0000313" key="5">
    <source>
        <dbReference type="Proteomes" id="UP001610446"/>
    </source>
</evidence>
<name>A0ABR4KFP7_9EURO</name>
<evidence type="ECO:0000256" key="3">
    <source>
        <dbReference type="SAM" id="SignalP"/>
    </source>
</evidence>